<name>A0A7N0UDT0_KALFE</name>
<evidence type="ECO:0000259" key="2">
    <source>
        <dbReference type="Pfam" id="PF07985"/>
    </source>
</evidence>
<evidence type="ECO:0000313" key="3">
    <source>
        <dbReference type="EnsemblPlants" id="Kaladp0060s0261.1.v1.1"/>
    </source>
</evidence>
<dbReference type="PANTHER" id="PTHR28626:SF3">
    <property type="entry name" value="SRR1-LIKE PROTEIN"/>
    <property type="match status" value="1"/>
</dbReference>
<dbReference type="GO" id="GO:0005737">
    <property type="term" value="C:cytoplasm"/>
    <property type="evidence" value="ECO:0007669"/>
    <property type="project" value="TreeGrafter"/>
</dbReference>
<dbReference type="PANTHER" id="PTHR28626">
    <property type="entry name" value="SRR1-LIKE PROTEIN"/>
    <property type="match status" value="1"/>
</dbReference>
<sequence length="114" mass="13631">MALLMKKRFNWVEDDEIFNLVSVIPVNEQGKRQAVTVMPTLFFMPHCDLSLYNNLLLTNWTYDKLASDFKCQKTYQDGRHVLAVRKYAEEFEIKIITDDYFRAFNGSSWHFFYI</sequence>
<accession>A0A7N0UDT0</accession>
<reference evidence="3" key="1">
    <citation type="submission" date="2021-01" db="UniProtKB">
        <authorList>
            <consortium name="EnsemblPlants"/>
        </authorList>
    </citation>
    <scope>IDENTIFICATION</scope>
</reference>
<proteinExistence type="inferred from homology"/>
<comment type="similarity">
    <text evidence="1">Belongs to the SRR1 family.</text>
</comment>
<dbReference type="AlphaFoldDB" id="A0A7N0UDT0"/>
<evidence type="ECO:0000313" key="4">
    <source>
        <dbReference type="Proteomes" id="UP000594263"/>
    </source>
</evidence>
<organism evidence="3 4">
    <name type="scientific">Kalanchoe fedtschenkoi</name>
    <name type="common">Lavender scallops</name>
    <name type="synonym">South American air plant</name>
    <dbReference type="NCBI Taxonomy" id="63787"/>
    <lineage>
        <taxon>Eukaryota</taxon>
        <taxon>Viridiplantae</taxon>
        <taxon>Streptophyta</taxon>
        <taxon>Embryophyta</taxon>
        <taxon>Tracheophyta</taxon>
        <taxon>Spermatophyta</taxon>
        <taxon>Magnoliopsida</taxon>
        <taxon>eudicotyledons</taxon>
        <taxon>Gunneridae</taxon>
        <taxon>Pentapetalae</taxon>
        <taxon>Saxifragales</taxon>
        <taxon>Crassulaceae</taxon>
        <taxon>Kalanchoe</taxon>
    </lineage>
</organism>
<feature type="domain" description="SRR1-like" evidence="2">
    <location>
        <begin position="21"/>
        <end position="111"/>
    </location>
</feature>
<dbReference type="Pfam" id="PF07985">
    <property type="entry name" value="SRR1"/>
    <property type="match status" value="1"/>
</dbReference>
<evidence type="ECO:0000256" key="1">
    <source>
        <dbReference type="ARBA" id="ARBA00009856"/>
    </source>
</evidence>
<dbReference type="InterPro" id="IPR040044">
    <property type="entry name" value="SRR1L"/>
</dbReference>
<protein>
    <recommendedName>
        <fullName evidence="2">SRR1-like domain-containing protein</fullName>
    </recommendedName>
</protein>
<keyword evidence="4" id="KW-1185">Reference proteome</keyword>
<dbReference type="Gramene" id="Kaladp0060s0261.1.v1.1">
    <property type="protein sequence ID" value="Kaladp0060s0261.1.v1.1"/>
    <property type="gene ID" value="Kaladp0060s0261.v1.1"/>
</dbReference>
<dbReference type="InterPro" id="IPR012942">
    <property type="entry name" value="SRR1-like"/>
</dbReference>
<dbReference type="Proteomes" id="UP000594263">
    <property type="component" value="Unplaced"/>
</dbReference>
<dbReference type="GO" id="GO:0005634">
    <property type="term" value="C:nucleus"/>
    <property type="evidence" value="ECO:0007669"/>
    <property type="project" value="TreeGrafter"/>
</dbReference>
<dbReference type="EnsemblPlants" id="Kaladp0060s0261.1.v1.1">
    <property type="protein sequence ID" value="Kaladp0060s0261.1.v1.1"/>
    <property type="gene ID" value="Kaladp0060s0261.v1.1"/>
</dbReference>